<dbReference type="RefSeq" id="XP_056482189.1">
    <property type="nucleotide sequence ID" value="XM_056636159.1"/>
</dbReference>
<organism evidence="1 2">
    <name type="scientific">Penicillium cosmopolitanum</name>
    <dbReference type="NCBI Taxonomy" id="1131564"/>
    <lineage>
        <taxon>Eukaryota</taxon>
        <taxon>Fungi</taxon>
        <taxon>Dikarya</taxon>
        <taxon>Ascomycota</taxon>
        <taxon>Pezizomycotina</taxon>
        <taxon>Eurotiomycetes</taxon>
        <taxon>Eurotiomycetidae</taxon>
        <taxon>Eurotiales</taxon>
        <taxon>Aspergillaceae</taxon>
        <taxon>Penicillium</taxon>
    </lineage>
</organism>
<sequence>MVRIKEGPWSALRLACVVHATQRLIATSLVHTIADAKGTSKHNDDIAEAIEMASAKDNMKYDLVDREAAGYASTTIVEIDEATNQRLKRLIDKRVMLFIVVTYLVYTLDKGTMSYASIMGIQDDTHLVGQQASIRCSQHGFKLYGRG</sequence>
<dbReference type="Proteomes" id="UP001147747">
    <property type="component" value="Unassembled WGS sequence"/>
</dbReference>
<gene>
    <name evidence="1" type="ORF">N7509_011522</name>
</gene>
<dbReference type="EMBL" id="JAPZBU010000011">
    <property type="protein sequence ID" value="KAJ5378403.1"/>
    <property type="molecule type" value="Genomic_DNA"/>
</dbReference>
<proteinExistence type="predicted"/>
<evidence type="ECO:0008006" key="3">
    <source>
        <dbReference type="Google" id="ProtNLM"/>
    </source>
</evidence>
<name>A0A9W9SLA6_9EURO</name>
<evidence type="ECO:0000313" key="1">
    <source>
        <dbReference type="EMBL" id="KAJ5378403.1"/>
    </source>
</evidence>
<dbReference type="AlphaFoldDB" id="A0A9W9SLA6"/>
<comment type="caution">
    <text evidence="1">The sequence shown here is derived from an EMBL/GenBank/DDBJ whole genome shotgun (WGS) entry which is preliminary data.</text>
</comment>
<dbReference type="GeneID" id="81375139"/>
<dbReference type="OrthoDB" id="6730379at2759"/>
<keyword evidence="2" id="KW-1185">Reference proteome</keyword>
<protein>
    <recommendedName>
        <fullName evidence="3">Major facilitator superfamily (MFS) profile domain-containing protein</fullName>
    </recommendedName>
</protein>
<accession>A0A9W9SLA6</accession>
<reference evidence="1" key="2">
    <citation type="journal article" date="2023" name="IMA Fungus">
        <title>Comparative genomic study of the Penicillium genus elucidates a diverse pangenome and 15 lateral gene transfer events.</title>
        <authorList>
            <person name="Petersen C."/>
            <person name="Sorensen T."/>
            <person name="Nielsen M.R."/>
            <person name="Sondergaard T.E."/>
            <person name="Sorensen J.L."/>
            <person name="Fitzpatrick D.A."/>
            <person name="Frisvad J.C."/>
            <person name="Nielsen K.L."/>
        </authorList>
    </citation>
    <scope>NUCLEOTIDE SEQUENCE</scope>
    <source>
        <strain evidence="1">IBT 29677</strain>
    </source>
</reference>
<reference evidence="1" key="1">
    <citation type="submission" date="2022-12" db="EMBL/GenBank/DDBJ databases">
        <authorList>
            <person name="Petersen C."/>
        </authorList>
    </citation>
    <scope>NUCLEOTIDE SEQUENCE</scope>
    <source>
        <strain evidence="1">IBT 29677</strain>
    </source>
</reference>
<evidence type="ECO:0000313" key="2">
    <source>
        <dbReference type="Proteomes" id="UP001147747"/>
    </source>
</evidence>